<protein>
    <submittedName>
        <fullName evidence="1">Uncharacterized protein</fullName>
    </submittedName>
</protein>
<proteinExistence type="predicted"/>
<accession>A0A9P5NHW8</accession>
<keyword evidence="2" id="KW-1185">Reference proteome</keyword>
<comment type="caution">
    <text evidence="1">The sequence shown here is derived from an EMBL/GenBank/DDBJ whole genome shotgun (WGS) entry which is preliminary data.</text>
</comment>
<dbReference type="AlphaFoldDB" id="A0A9P5NHW8"/>
<dbReference type="Proteomes" id="UP000724874">
    <property type="component" value="Unassembled WGS sequence"/>
</dbReference>
<reference evidence="1" key="1">
    <citation type="submission" date="2020-11" db="EMBL/GenBank/DDBJ databases">
        <authorList>
            <consortium name="DOE Joint Genome Institute"/>
            <person name="Ahrendt S."/>
            <person name="Riley R."/>
            <person name="Andreopoulos W."/>
            <person name="LaButti K."/>
            <person name="Pangilinan J."/>
            <person name="Ruiz-duenas F.J."/>
            <person name="Barrasa J.M."/>
            <person name="Sanchez-Garcia M."/>
            <person name="Camarero S."/>
            <person name="Miyauchi S."/>
            <person name="Serrano A."/>
            <person name="Linde D."/>
            <person name="Babiker R."/>
            <person name="Drula E."/>
            <person name="Ayuso-Fernandez I."/>
            <person name="Pacheco R."/>
            <person name="Padilla G."/>
            <person name="Ferreira P."/>
            <person name="Barriuso J."/>
            <person name="Kellner H."/>
            <person name="Castanera R."/>
            <person name="Alfaro M."/>
            <person name="Ramirez L."/>
            <person name="Pisabarro A.G."/>
            <person name="Kuo A."/>
            <person name="Tritt A."/>
            <person name="Lipzen A."/>
            <person name="He G."/>
            <person name="Yan M."/>
            <person name="Ng V."/>
            <person name="Cullen D."/>
            <person name="Martin F."/>
            <person name="Rosso M.-N."/>
            <person name="Henrissat B."/>
            <person name="Hibbett D."/>
            <person name="Martinez A.T."/>
            <person name="Grigoriev I.V."/>
        </authorList>
    </citation>
    <scope>NUCLEOTIDE SEQUENCE</scope>
    <source>
        <strain evidence="1">AH 44721</strain>
    </source>
</reference>
<name>A0A9P5NHW8_GYMJU</name>
<sequence>MPSATGLSSMEGSTSFSCSLDIQKKILEVAQLPSTITLNAHPTLYVVQREPEYAPSSPTFGDRSSVSAPSDPQVMHLVVHLALGHVLKSIYINGVPSQRPRINLDSSTHQSAEGGINNFSSTRLFFDIWSNDEGPLESRSNFGVTTILRTPIIQVLPSTQHSFQSDDSHPYINIAPTNAMYPVPTISMNVSDLCKTTQDYANYAMQSMHALGSMGPGGRVVVWAWVGIGGGCHGNLDD</sequence>
<evidence type="ECO:0000313" key="1">
    <source>
        <dbReference type="EMBL" id="KAF8887434.1"/>
    </source>
</evidence>
<evidence type="ECO:0000313" key="2">
    <source>
        <dbReference type="Proteomes" id="UP000724874"/>
    </source>
</evidence>
<dbReference type="EMBL" id="JADNYJ010000090">
    <property type="protein sequence ID" value="KAF8887434.1"/>
    <property type="molecule type" value="Genomic_DNA"/>
</dbReference>
<organism evidence="1 2">
    <name type="scientific">Gymnopilus junonius</name>
    <name type="common">Spectacular rustgill mushroom</name>
    <name type="synonym">Gymnopilus spectabilis subsp. junonius</name>
    <dbReference type="NCBI Taxonomy" id="109634"/>
    <lineage>
        <taxon>Eukaryota</taxon>
        <taxon>Fungi</taxon>
        <taxon>Dikarya</taxon>
        <taxon>Basidiomycota</taxon>
        <taxon>Agaricomycotina</taxon>
        <taxon>Agaricomycetes</taxon>
        <taxon>Agaricomycetidae</taxon>
        <taxon>Agaricales</taxon>
        <taxon>Agaricineae</taxon>
        <taxon>Hymenogastraceae</taxon>
        <taxon>Gymnopilus</taxon>
    </lineage>
</organism>
<gene>
    <name evidence="1" type="ORF">CPB84DRAFT_1749722</name>
</gene>